<name>A0A0F9FJV3_9ZZZZ</name>
<organism evidence="1">
    <name type="scientific">marine sediment metagenome</name>
    <dbReference type="NCBI Taxonomy" id="412755"/>
    <lineage>
        <taxon>unclassified sequences</taxon>
        <taxon>metagenomes</taxon>
        <taxon>ecological metagenomes</taxon>
    </lineage>
</organism>
<protein>
    <submittedName>
        <fullName evidence="1">Uncharacterized protein</fullName>
    </submittedName>
</protein>
<dbReference type="EMBL" id="LAZR01021038">
    <property type="protein sequence ID" value="KKL86694.1"/>
    <property type="molecule type" value="Genomic_DNA"/>
</dbReference>
<accession>A0A0F9FJV3</accession>
<proteinExistence type="predicted"/>
<comment type="caution">
    <text evidence="1">The sequence shown here is derived from an EMBL/GenBank/DDBJ whole genome shotgun (WGS) entry which is preliminary data.</text>
</comment>
<gene>
    <name evidence="1" type="ORF">LCGC14_1942180</name>
</gene>
<reference evidence="1" key="1">
    <citation type="journal article" date="2015" name="Nature">
        <title>Complex archaea that bridge the gap between prokaryotes and eukaryotes.</title>
        <authorList>
            <person name="Spang A."/>
            <person name="Saw J.H."/>
            <person name="Jorgensen S.L."/>
            <person name="Zaremba-Niedzwiedzka K."/>
            <person name="Martijn J."/>
            <person name="Lind A.E."/>
            <person name="van Eijk R."/>
            <person name="Schleper C."/>
            <person name="Guy L."/>
            <person name="Ettema T.J."/>
        </authorList>
    </citation>
    <scope>NUCLEOTIDE SEQUENCE</scope>
</reference>
<dbReference type="AlphaFoldDB" id="A0A0F9FJV3"/>
<sequence length="85" mass="9472">MTEKEIRIYCGYCKIKINYLSLSKTEIKVQHALGTALWNVSIFNGGSRSYSIIPVSASSFMSAVNIVEKLYLGSIAYQVDEVTTK</sequence>
<evidence type="ECO:0000313" key="1">
    <source>
        <dbReference type="EMBL" id="KKL86694.1"/>
    </source>
</evidence>